<organism evidence="1 2">
    <name type="scientific">Chromobacterium subtsugae</name>
    <dbReference type="NCBI Taxonomy" id="251747"/>
    <lineage>
        <taxon>Bacteria</taxon>
        <taxon>Pseudomonadati</taxon>
        <taxon>Pseudomonadota</taxon>
        <taxon>Betaproteobacteria</taxon>
        <taxon>Neisseriales</taxon>
        <taxon>Chromobacteriaceae</taxon>
        <taxon>Chromobacterium</taxon>
    </lineage>
</organism>
<comment type="caution">
    <text evidence="1">The sequence shown here is derived from an EMBL/GenBank/DDBJ whole genome shotgun (WGS) entry which is preliminary data.</text>
</comment>
<dbReference type="EMBL" id="JAHDTB010000002">
    <property type="protein sequence ID" value="MBW8286700.1"/>
    <property type="molecule type" value="Genomic_DNA"/>
</dbReference>
<reference evidence="1 2" key="1">
    <citation type="submission" date="2021-05" db="EMBL/GenBank/DDBJ databases">
        <title>Draft Whole Genome Sequencing Of Biosensor Chromobacterium violaceum Strain CV026 Reveals A Regulatory RNA In Chromobacterium violaceum Phenotype Regulatory Network.</title>
        <authorList>
            <person name="Hong K.W."/>
            <person name="Chan K.G."/>
            <person name="Chang C.-Y."/>
        </authorList>
    </citation>
    <scope>NUCLEOTIDE SEQUENCE [LARGE SCALE GENOMIC DNA]</scope>
    <source>
        <strain evidence="1 2">ATCC 31532</strain>
    </source>
</reference>
<gene>
    <name evidence="1" type="ORF">KIF53_03525</name>
</gene>
<protein>
    <submittedName>
        <fullName evidence="1">Uncharacterized protein</fullName>
    </submittedName>
</protein>
<dbReference type="GeneID" id="89687136"/>
<evidence type="ECO:0000313" key="1">
    <source>
        <dbReference type="EMBL" id="MBW8286700.1"/>
    </source>
</evidence>
<evidence type="ECO:0000313" key="2">
    <source>
        <dbReference type="Proteomes" id="UP000711178"/>
    </source>
</evidence>
<name>A0ABS7F9D2_9NEIS</name>
<dbReference type="Proteomes" id="UP000711178">
    <property type="component" value="Unassembled WGS sequence"/>
</dbReference>
<accession>A0ABS7F9D2</accession>
<keyword evidence="2" id="KW-1185">Reference proteome</keyword>
<dbReference type="RefSeq" id="WP_047237551.1">
    <property type="nucleotide sequence ID" value="NZ_CP142381.1"/>
</dbReference>
<sequence>MADVASALGAYLHLIDRLGAKAEVVEQRRALLLRLLKRLESQARNAEAYHAAVELFVADCPPRERVLAMTCGREFYCFWLDDMKKVVEITARNGFSLHNPQMLNVGTFDHLVAQMRQKRFRHFPPSLGLYLGKLFEDGHPEEGIRQRDILLKALLFLLSPHPFHSTSYRMAVDALLLHLQDRAERQLLLPAVREYFPYWQAFPFARQRAQAEREAGGEPGAAQDKA</sequence>
<proteinExistence type="predicted"/>